<comment type="caution">
    <text evidence="2">The sequence shown here is derived from an EMBL/GenBank/DDBJ whole genome shotgun (WGS) entry which is preliminary data.</text>
</comment>
<feature type="compositionally biased region" description="Polar residues" evidence="1">
    <location>
        <begin position="1"/>
        <end position="31"/>
    </location>
</feature>
<evidence type="ECO:0000256" key="1">
    <source>
        <dbReference type="SAM" id="MobiDB-lite"/>
    </source>
</evidence>
<evidence type="ECO:0000313" key="3">
    <source>
        <dbReference type="Proteomes" id="UP000192578"/>
    </source>
</evidence>
<sequence>MVASQRNIKGSRLTNGGGSSNDTTAGNITQGGQQGDGNTVAEDNVSIASDKVETVSLAEREMSVKKEGMLTPGNRVLCQNELRRRYITSYVTRIAD</sequence>
<name>A0A9X6RJH8_HYPEX</name>
<organism evidence="2 3">
    <name type="scientific">Hypsibius exemplaris</name>
    <name type="common">Freshwater tardigrade</name>
    <dbReference type="NCBI Taxonomy" id="2072580"/>
    <lineage>
        <taxon>Eukaryota</taxon>
        <taxon>Metazoa</taxon>
        <taxon>Ecdysozoa</taxon>
        <taxon>Tardigrada</taxon>
        <taxon>Eutardigrada</taxon>
        <taxon>Parachela</taxon>
        <taxon>Hypsibioidea</taxon>
        <taxon>Hypsibiidae</taxon>
        <taxon>Hypsibius</taxon>
    </lineage>
</organism>
<protein>
    <submittedName>
        <fullName evidence="2">Uncharacterized protein</fullName>
    </submittedName>
</protein>
<accession>A0A9X6RJH8</accession>
<evidence type="ECO:0000313" key="2">
    <source>
        <dbReference type="EMBL" id="OWA49986.1"/>
    </source>
</evidence>
<dbReference type="EMBL" id="MTYJ01000179">
    <property type="protein sequence ID" value="OWA49986.1"/>
    <property type="molecule type" value="Genomic_DNA"/>
</dbReference>
<dbReference type="AlphaFoldDB" id="A0A9X6RJH8"/>
<feature type="region of interest" description="Disordered" evidence="1">
    <location>
        <begin position="1"/>
        <end position="47"/>
    </location>
</feature>
<gene>
    <name evidence="2" type="ORF">BV898_14518</name>
</gene>
<reference evidence="3" key="1">
    <citation type="submission" date="2017-01" db="EMBL/GenBank/DDBJ databases">
        <title>Comparative genomics of anhydrobiosis in the tardigrade Hypsibius dujardini.</title>
        <authorList>
            <person name="Yoshida Y."/>
            <person name="Koutsovoulos G."/>
            <person name="Laetsch D."/>
            <person name="Stevens L."/>
            <person name="Kumar S."/>
            <person name="Horikawa D."/>
            <person name="Ishino K."/>
            <person name="Komine S."/>
            <person name="Tomita M."/>
            <person name="Blaxter M."/>
            <person name="Arakawa K."/>
        </authorList>
    </citation>
    <scope>NUCLEOTIDE SEQUENCE [LARGE SCALE GENOMIC DNA]</scope>
    <source>
        <strain evidence="3">Z151</strain>
    </source>
</reference>
<proteinExistence type="predicted"/>
<keyword evidence="3" id="KW-1185">Reference proteome</keyword>
<dbReference type="Proteomes" id="UP000192578">
    <property type="component" value="Unassembled WGS sequence"/>
</dbReference>